<dbReference type="InterPro" id="IPR023459">
    <property type="entry name" value="Tscrpt_elong_fac_GreA/B_fam"/>
</dbReference>
<feature type="domain" description="Transcription elongation factor GreA/GreB N-terminal" evidence="11">
    <location>
        <begin position="5"/>
        <end position="75"/>
    </location>
</feature>
<name>A0A1F5E5W0_9BACT</name>
<dbReference type="InterPro" id="IPR018151">
    <property type="entry name" value="TF_GreA/GreB_CS"/>
</dbReference>
<dbReference type="GO" id="GO:0003677">
    <property type="term" value="F:DNA binding"/>
    <property type="evidence" value="ECO:0007669"/>
    <property type="project" value="UniProtKB-UniRule"/>
</dbReference>
<reference evidence="12 13" key="1">
    <citation type="journal article" date="2016" name="Nat. Commun.">
        <title>Thousands of microbial genomes shed light on interconnected biogeochemical processes in an aquifer system.</title>
        <authorList>
            <person name="Anantharaman K."/>
            <person name="Brown C.T."/>
            <person name="Hug L.A."/>
            <person name="Sharon I."/>
            <person name="Castelle C.J."/>
            <person name="Probst A.J."/>
            <person name="Thomas B.C."/>
            <person name="Singh A."/>
            <person name="Wilkins M.J."/>
            <person name="Karaoz U."/>
            <person name="Brodie E.L."/>
            <person name="Williams K.H."/>
            <person name="Hubbard S.S."/>
            <person name="Banfield J.F."/>
        </authorList>
    </citation>
    <scope>NUCLEOTIDE SEQUENCE [LARGE SCALE GENOMIC DNA]</scope>
</reference>
<dbReference type="PROSITE" id="PS00829">
    <property type="entry name" value="GREAB_1"/>
    <property type="match status" value="1"/>
</dbReference>
<dbReference type="InterPro" id="IPR028624">
    <property type="entry name" value="Tscrpt_elong_fac_GreA/B"/>
</dbReference>
<dbReference type="Gene3D" id="3.10.50.30">
    <property type="entry name" value="Transcription elongation factor, GreA/GreB, C-terminal domain"/>
    <property type="match status" value="1"/>
</dbReference>
<comment type="similarity">
    <text evidence="1 8 9">Belongs to the GreA/GreB family.</text>
</comment>
<dbReference type="PROSITE" id="PS00830">
    <property type="entry name" value="GREAB_2"/>
    <property type="match status" value="1"/>
</dbReference>
<dbReference type="InterPro" id="IPR036953">
    <property type="entry name" value="GreA/GreB_C_sf"/>
</dbReference>
<evidence type="ECO:0000256" key="3">
    <source>
        <dbReference type="ARBA" id="ARBA00023015"/>
    </source>
</evidence>
<dbReference type="InterPro" id="IPR001437">
    <property type="entry name" value="Tscrpt_elong_fac_GreA/B_C"/>
</dbReference>
<keyword evidence="4 8" id="KW-0238">DNA-binding</keyword>
<dbReference type="InterPro" id="IPR036805">
    <property type="entry name" value="Tscrpt_elong_fac_GreA/B_N_sf"/>
</dbReference>
<dbReference type="GO" id="GO:0006354">
    <property type="term" value="P:DNA-templated transcription elongation"/>
    <property type="evidence" value="ECO:0007669"/>
    <property type="project" value="TreeGrafter"/>
</dbReference>
<comment type="function">
    <text evidence="6 8 9">Necessary for efficient RNA polymerase transcription elongation past template-encoded arresting sites. The arresting sites in DNA have the property of trapping a certain fraction of elongating RNA polymerases that pass through, resulting in locked ternary complexes. Cleavage of the nascent transcript by cleavage factors such as GreA or GreB allows the resumption of elongation from the new 3'terminus. GreA releases sequences of 2 to 3 nucleotides.</text>
</comment>
<dbReference type="SUPFAM" id="SSF54534">
    <property type="entry name" value="FKBP-like"/>
    <property type="match status" value="1"/>
</dbReference>
<dbReference type="FunFam" id="3.10.50.30:FF:000001">
    <property type="entry name" value="Transcription elongation factor GreA"/>
    <property type="match status" value="1"/>
</dbReference>
<dbReference type="NCBIfam" id="TIGR01462">
    <property type="entry name" value="greA"/>
    <property type="match status" value="1"/>
</dbReference>
<dbReference type="PIRSF" id="PIRSF006092">
    <property type="entry name" value="GreA_GreB"/>
    <property type="match status" value="1"/>
</dbReference>
<organism evidence="12 13">
    <name type="scientific">Candidatus Berkelbacteria bacterium RIFOXYA2_FULL_43_10</name>
    <dbReference type="NCBI Taxonomy" id="1797472"/>
    <lineage>
        <taxon>Bacteria</taxon>
        <taxon>Candidatus Berkelbacteria</taxon>
    </lineage>
</organism>
<evidence type="ECO:0000256" key="9">
    <source>
        <dbReference type="RuleBase" id="RU000556"/>
    </source>
</evidence>
<evidence type="ECO:0000256" key="1">
    <source>
        <dbReference type="ARBA" id="ARBA00008213"/>
    </source>
</evidence>
<evidence type="ECO:0000256" key="8">
    <source>
        <dbReference type="HAMAP-Rule" id="MF_00105"/>
    </source>
</evidence>
<evidence type="ECO:0000256" key="7">
    <source>
        <dbReference type="ARBA" id="ARBA00030776"/>
    </source>
</evidence>
<dbReference type="PANTHER" id="PTHR30437:SF4">
    <property type="entry name" value="TRANSCRIPTION ELONGATION FACTOR GREA"/>
    <property type="match status" value="1"/>
</dbReference>
<dbReference type="FunFam" id="1.10.287.180:FF:000001">
    <property type="entry name" value="Transcription elongation factor GreA"/>
    <property type="match status" value="1"/>
</dbReference>
<accession>A0A1F5E5W0</accession>
<feature type="domain" description="Transcription elongation factor GreA/GreB C-terminal" evidence="10">
    <location>
        <begin position="83"/>
        <end position="152"/>
    </location>
</feature>
<dbReference type="SUPFAM" id="SSF46557">
    <property type="entry name" value="GreA transcript cleavage protein, N-terminal domain"/>
    <property type="match status" value="1"/>
</dbReference>
<dbReference type="GO" id="GO:0032784">
    <property type="term" value="P:regulation of DNA-templated transcription elongation"/>
    <property type="evidence" value="ECO:0007669"/>
    <property type="project" value="UniProtKB-UniRule"/>
</dbReference>
<dbReference type="Gene3D" id="1.10.287.180">
    <property type="entry name" value="Transcription elongation factor, GreA/GreB, N-terminal domain"/>
    <property type="match status" value="1"/>
</dbReference>
<evidence type="ECO:0000313" key="13">
    <source>
        <dbReference type="Proteomes" id="UP000178583"/>
    </source>
</evidence>
<dbReference type="AlphaFoldDB" id="A0A1F5E5W0"/>
<evidence type="ECO:0000256" key="2">
    <source>
        <dbReference type="ARBA" id="ARBA00013729"/>
    </source>
</evidence>
<evidence type="ECO:0000256" key="4">
    <source>
        <dbReference type="ARBA" id="ARBA00023125"/>
    </source>
</evidence>
<evidence type="ECO:0000259" key="11">
    <source>
        <dbReference type="Pfam" id="PF03449"/>
    </source>
</evidence>
<proteinExistence type="inferred from homology"/>
<dbReference type="Pfam" id="PF01272">
    <property type="entry name" value="GreA_GreB"/>
    <property type="match status" value="1"/>
</dbReference>
<evidence type="ECO:0000256" key="5">
    <source>
        <dbReference type="ARBA" id="ARBA00023163"/>
    </source>
</evidence>
<evidence type="ECO:0000256" key="6">
    <source>
        <dbReference type="ARBA" id="ARBA00024916"/>
    </source>
</evidence>
<dbReference type="Proteomes" id="UP000178583">
    <property type="component" value="Unassembled WGS sequence"/>
</dbReference>
<dbReference type="GO" id="GO:0070063">
    <property type="term" value="F:RNA polymerase binding"/>
    <property type="evidence" value="ECO:0007669"/>
    <property type="project" value="InterPro"/>
</dbReference>
<dbReference type="InterPro" id="IPR006359">
    <property type="entry name" value="Tscrpt_elong_fac_GreA"/>
</dbReference>
<dbReference type="STRING" id="1797472.A2215_02095"/>
<dbReference type="Pfam" id="PF03449">
    <property type="entry name" value="GreA_GreB_N"/>
    <property type="match status" value="1"/>
</dbReference>
<dbReference type="InterPro" id="IPR022691">
    <property type="entry name" value="Tscrpt_elong_fac_GreA/B_N"/>
</dbReference>
<sequence>MTKEVYISAEGLERIKAELREVEQVKLPDIAVKIAEAKDLGDLSENAEYHEAKEQQSFLFGKAQELRYKIKNARVIDKNCSTEIVSVGCTVDVESGGEKMTFELVGSDEADPIAGKISLESPIGSALVGSKPGEVVSVSTPAGESEYKIVKIM</sequence>
<dbReference type="HAMAP" id="MF_00105">
    <property type="entry name" value="GreA_GreB"/>
    <property type="match status" value="1"/>
</dbReference>
<dbReference type="EMBL" id="MEZY01000043">
    <property type="protein sequence ID" value="OGD62797.1"/>
    <property type="molecule type" value="Genomic_DNA"/>
</dbReference>
<protein>
    <recommendedName>
        <fullName evidence="2 8">Transcription elongation factor GreA</fullName>
    </recommendedName>
    <alternativeName>
        <fullName evidence="7 8">Transcript cleavage factor GreA</fullName>
    </alternativeName>
</protein>
<keyword evidence="3 8" id="KW-0805">Transcription regulation</keyword>
<dbReference type="PANTHER" id="PTHR30437">
    <property type="entry name" value="TRANSCRIPTION ELONGATION FACTOR GREA"/>
    <property type="match status" value="1"/>
</dbReference>
<evidence type="ECO:0000313" key="12">
    <source>
        <dbReference type="EMBL" id="OGD62797.1"/>
    </source>
</evidence>
<evidence type="ECO:0000259" key="10">
    <source>
        <dbReference type="Pfam" id="PF01272"/>
    </source>
</evidence>
<gene>
    <name evidence="8" type="primary">greA</name>
    <name evidence="12" type="ORF">A2215_02095</name>
</gene>
<keyword evidence="5 8" id="KW-0804">Transcription</keyword>
<comment type="caution">
    <text evidence="12">The sequence shown here is derived from an EMBL/GenBank/DDBJ whole genome shotgun (WGS) entry which is preliminary data.</text>
</comment>
<dbReference type="NCBIfam" id="NF001263">
    <property type="entry name" value="PRK00226.1-4"/>
    <property type="match status" value="1"/>
</dbReference>